<proteinExistence type="predicted"/>
<dbReference type="EMBL" id="JANPWB010000002">
    <property type="protein sequence ID" value="KAJ1210987.1"/>
    <property type="molecule type" value="Genomic_DNA"/>
</dbReference>
<sequence length="78" mass="8535">MPRVARNEWKIKINAGTGAQDSVVRTVSLPQQRIACFSPFLPPPRYALCSLSVLSSFSHSDQSLVAKYESIGGRTNVV</sequence>
<dbReference type="Proteomes" id="UP001066276">
    <property type="component" value="Chromosome 1_2"/>
</dbReference>
<accession>A0AAV7WE04</accession>
<keyword evidence="2" id="KW-1185">Reference proteome</keyword>
<gene>
    <name evidence="1" type="ORF">NDU88_006349</name>
</gene>
<evidence type="ECO:0000313" key="2">
    <source>
        <dbReference type="Proteomes" id="UP001066276"/>
    </source>
</evidence>
<protein>
    <submittedName>
        <fullName evidence="1">Uncharacterized protein</fullName>
    </submittedName>
</protein>
<comment type="caution">
    <text evidence="1">The sequence shown here is derived from an EMBL/GenBank/DDBJ whole genome shotgun (WGS) entry which is preliminary data.</text>
</comment>
<name>A0AAV7WE04_PLEWA</name>
<organism evidence="1 2">
    <name type="scientific">Pleurodeles waltl</name>
    <name type="common">Iberian ribbed newt</name>
    <dbReference type="NCBI Taxonomy" id="8319"/>
    <lineage>
        <taxon>Eukaryota</taxon>
        <taxon>Metazoa</taxon>
        <taxon>Chordata</taxon>
        <taxon>Craniata</taxon>
        <taxon>Vertebrata</taxon>
        <taxon>Euteleostomi</taxon>
        <taxon>Amphibia</taxon>
        <taxon>Batrachia</taxon>
        <taxon>Caudata</taxon>
        <taxon>Salamandroidea</taxon>
        <taxon>Salamandridae</taxon>
        <taxon>Pleurodelinae</taxon>
        <taxon>Pleurodeles</taxon>
    </lineage>
</organism>
<dbReference type="AlphaFoldDB" id="A0AAV7WE04"/>
<reference evidence="1" key="1">
    <citation type="journal article" date="2022" name="bioRxiv">
        <title>Sequencing and chromosome-scale assembly of the giantPleurodeles waltlgenome.</title>
        <authorList>
            <person name="Brown T."/>
            <person name="Elewa A."/>
            <person name="Iarovenko S."/>
            <person name="Subramanian E."/>
            <person name="Araus A.J."/>
            <person name="Petzold A."/>
            <person name="Susuki M."/>
            <person name="Suzuki K.-i.T."/>
            <person name="Hayashi T."/>
            <person name="Toyoda A."/>
            <person name="Oliveira C."/>
            <person name="Osipova E."/>
            <person name="Leigh N.D."/>
            <person name="Simon A."/>
            <person name="Yun M.H."/>
        </authorList>
    </citation>
    <scope>NUCLEOTIDE SEQUENCE</scope>
    <source>
        <strain evidence="1">20211129_DDA</strain>
        <tissue evidence="1">Liver</tissue>
    </source>
</reference>
<evidence type="ECO:0000313" key="1">
    <source>
        <dbReference type="EMBL" id="KAJ1210987.1"/>
    </source>
</evidence>